<organism evidence="13 14">
    <name type="scientific">Tulasnella calospora MUT 4182</name>
    <dbReference type="NCBI Taxonomy" id="1051891"/>
    <lineage>
        <taxon>Eukaryota</taxon>
        <taxon>Fungi</taxon>
        <taxon>Dikarya</taxon>
        <taxon>Basidiomycota</taxon>
        <taxon>Agaricomycotina</taxon>
        <taxon>Agaricomycetes</taxon>
        <taxon>Cantharellales</taxon>
        <taxon>Tulasnellaceae</taxon>
        <taxon>Tulasnella</taxon>
    </lineage>
</organism>
<dbReference type="PANTHER" id="PTHR31468:SF2">
    <property type="entry name" value="1,3-BETA-GLUCANOSYLTRANSFERASE GAS1"/>
    <property type="match status" value="1"/>
</dbReference>
<gene>
    <name evidence="13" type="ORF">M407DRAFT_243055</name>
</gene>
<evidence type="ECO:0000313" key="14">
    <source>
        <dbReference type="Proteomes" id="UP000054248"/>
    </source>
</evidence>
<keyword evidence="8" id="KW-0325">Glycoprotein</keyword>
<dbReference type="AlphaFoldDB" id="A0A0C3M413"/>
<dbReference type="Proteomes" id="UP000054248">
    <property type="component" value="Unassembled WGS sequence"/>
</dbReference>
<evidence type="ECO:0000313" key="13">
    <source>
        <dbReference type="EMBL" id="KIO28387.1"/>
    </source>
</evidence>
<dbReference type="InterPro" id="IPR012946">
    <property type="entry name" value="X8"/>
</dbReference>
<reference evidence="14" key="2">
    <citation type="submission" date="2015-01" db="EMBL/GenBank/DDBJ databases">
        <title>Evolutionary Origins and Diversification of the Mycorrhizal Mutualists.</title>
        <authorList>
            <consortium name="DOE Joint Genome Institute"/>
            <consortium name="Mycorrhizal Genomics Consortium"/>
            <person name="Kohler A."/>
            <person name="Kuo A."/>
            <person name="Nagy L.G."/>
            <person name="Floudas D."/>
            <person name="Copeland A."/>
            <person name="Barry K.W."/>
            <person name="Cichocki N."/>
            <person name="Veneault-Fourrey C."/>
            <person name="LaButti K."/>
            <person name="Lindquist E.A."/>
            <person name="Lipzen A."/>
            <person name="Lundell T."/>
            <person name="Morin E."/>
            <person name="Murat C."/>
            <person name="Riley R."/>
            <person name="Ohm R."/>
            <person name="Sun H."/>
            <person name="Tunlid A."/>
            <person name="Henrissat B."/>
            <person name="Grigoriev I.V."/>
            <person name="Hibbett D.S."/>
            <person name="Martin F."/>
        </authorList>
    </citation>
    <scope>NUCLEOTIDE SEQUENCE [LARGE SCALE GENOMIC DNA]</scope>
    <source>
        <strain evidence="14">MUT 4182</strain>
    </source>
</reference>
<reference evidence="13 14" key="1">
    <citation type="submission" date="2014-04" db="EMBL/GenBank/DDBJ databases">
        <authorList>
            <consortium name="DOE Joint Genome Institute"/>
            <person name="Kuo A."/>
            <person name="Girlanda M."/>
            <person name="Perotto S."/>
            <person name="Kohler A."/>
            <person name="Nagy L.G."/>
            <person name="Floudas D."/>
            <person name="Copeland A."/>
            <person name="Barry K.W."/>
            <person name="Cichocki N."/>
            <person name="Veneault-Fourrey C."/>
            <person name="LaButti K."/>
            <person name="Lindquist E.A."/>
            <person name="Lipzen A."/>
            <person name="Lundell T."/>
            <person name="Morin E."/>
            <person name="Murat C."/>
            <person name="Sun H."/>
            <person name="Tunlid A."/>
            <person name="Henrissat B."/>
            <person name="Grigoriev I.V."/>
            <person name="Hibbett D.S."/>
            <person name="Martin F."/>
            <person name="Nordberg H.P."/>
            <person name="Cantor M.N."/>
            <person name="Hua S.X."/>
        </authorList>
    </citation>
    <scope>NUCLEOTIDE SEQUENCE [LARGE SCALE GENOMIC DNA]</scope>
    <source>
        <strain evidence="13 14">MUT 4182</strain>
    </source>
</reference>
<evidence type="ECO:0000256" key="4">
    <source>
        <dbReference type="ARBA" id="ARBA00022622"/>
    </source>
</evidence>
<dbReference type="GO" id="GO:0031505">
    <property type="term" value="P:fungal-type cell wall organization"/>
    <property type="evidence" value="ECO:0007669"/>
    <property type="project" value="TreeGrafter"/>
</dbReference>
<dbReference type="Pfam" id="PF03198">
    <property type="entry name" value="Glyco_hydro_72"/>
    <property type="match status" value="1"/>
</dbReference>
<dbReference type="GO" id="GO:0042124">
    <property type="term" value="F:1,3-beta-glucanosyltransferase activity"/>
    <property type="evidence" value="ECO:0007669"/>
    <property type="project" value="TreeGrafter"/>
</dbReference>
<dbReference type="SUPFAM" id="SSF51445">
    <property type="entry name" value="(Trans)glycosidases"/>
    <property type="match status" value="1"/>
</dbReference>
<evidence type="ECO:0000256" key="11">
    <source>
        <dbReference type="SAM" id="MobiDB-lite"/>
    </source>
</evidence>
<evidence type="ECO:0000256" key="7">
    <source>
        <dbReference type="ARBA" id="ARBA00023157"/>
    </source>
</evidence>
<feature type="region of interest" description="Disordered" evidence="11">
    <location>
        <begin position="486"/>
        <end position="524"/>
    </location>
</feature>
<dbReference type="OrthoDB" id="421038at2759"/>
<keyword evidence="9 10" id="KW-0449">Lipoprotein</keyword>
<keyword evidence="7" id="KW-1015">Disulfide bond</keyword>
<keyword evidence="14" id="KW-1185">Reference proteome</keyword>
<dbReference type="EMBL" id="KN822995">
    <property type="protein sequence ID" value="KIO28387.1"/>
    <property type="molecule type" value="Genomic_DNA"/>
</dbReference>
<sequence>MKFLKAFAAAAALVSTGVSALPKITRTGKYLYQEDGTRFYIKGIAYQEQGTVTQNDPTGFPEPTDYIDPLADANGCNRDVPYLKQLGVNTIRVYSVNSALNHDSCMQALSEAGIYVILDLALPVNGSIDRASPAWTSNLLDLYIGTVDAFTKYDNVLAYNVGNEVVTAPADTISAPFIKAAARDVKAYLKSKSSSALVSFSSTDGDASWRLALANYLACDTDATSIDLYGLNVYRWCGDGSITNYNSIITDYTDFPIPSYFSEFGCITSPPRLWTEVPALFGEQMVTEWSGGIAFSYFPAVGGYGMVTISSDGSSVTTSDDFTRLATQYTAVSFINTPTQSAAGASTQATCPAKSDAFLAGTALPPTPVNNVCDCLEKNAFSCVFSNTSSNNTSPIIGELLNYACSQLGTLGGSCLPIGADGATGTYGAFSVCDPATKLSYALSEFYELSNRLATSCDFSGNATVLSTAPASAQAADAAASSCASASPAGTQVPTDPTATSPSTQGAASPGATQTGSSSGNNGTKNNGAGFVDARGALITMAASVVGLAGGMFVLL</sequence>
<dbReference type="EC" id="2.4.1.-" evidence="10"/>
<comment type="similarity">
    <text evidence="3 10">Belongs to the glycosyl hydrolase 72 family.</text>
</comment>
<dbReference type="Gene3D" id="3.20.20.80">
    <property type="entry name" value="Glycosidases"/>
    <property type="match status" value="1"/>
</dbReference>
<dbReference type="SMART" id="SM00768">
    <property type="entry name" value="X8"/>
    <property type="match status" value="1"/>
</dbReference>
<dbReference type="Gene3D" id="1.20.58.1040">
    <property type="match status" value="1"/>
</dbReference>
<dbReference type="GO" id="GO:0071970">
    <property type="term" value="P:fungal-type cell wall (1-&gt;3)-beta-D-glucan biosynthetic process"/>
    <property type="evidence" value="ECO:0007669"/>
    <property type="project" value="TreeGrafter"/>
</dbReference>
<keyword evidence="10" id="KW-0808">Transferase</keyword>
<protein>
    <recommendedName>
        <fullName evidence="10">1,3-beta-glucanosyltransferase</fullName>
        <ecNumber evidence="10">2.4.1.-</ecNumber>
    </recommendedName>
</protein>
<evidence type="ECO:0000256" key="8">
    <source>
        <dbReference type="ARBA" id="ARBA00023180"/>
    </source>
</evidence>
<evidence type="ECO:0000256" key="10">
    <source>
        <dbReference type="RuleBase" id="RU361209"/>
    </source>
</evidence>
<comment type="subcellular location">
    <subcellularLocation>
        <location evidence="1">Cell envelope</location>
    </subcellularLocation>
    <subcellularLocation>
        <location evidence="10">Cell membrane</location>
        <topology evidence="10">Lipid-anchor</topology>
        <topology evidence="10">GPI-anchor</topology>
    </subcellularLocation>
    <subcellularLocation>
        <location evidence="2">Membrane</location>
        <topology evidence="2">Lipid-anchor</topology>
        <topology evidence="2">GPI-anchor</topology>
    </subcellularLocation>
</comment>
<keyword evidence="4 10" id="KW-0336">GPI-anchor</keyword>
<feature type="chain" id="PRO_5005111323" description="1,3-beta-glucanosyltransferase" evidence="10">
    <location>
        <begin position="21"/>
        <end position="556"/>
    </location>
</feature>
<feature type="compositionally biased region" description="Polar residues" evidence="11">
    <location>
        <begin position="490"/>
        <end position="507"/>
    </location>
</feature>
<name>A0A0C3M413_9AGAM</name>
<evidence type="ECO:0000256" key="6">
    <source>
        <dbReference type="ARBA" id="ARBA00023136"/>
    </source>
</evidence>
<evidence type="ECO:0000256" key="2">
    <source>
        <dbReference type="ARBA" id="ARBA00004589"/>
    </source>
</evidence>
<accession>A0A0C3M413</accession>
<evidence type="ECO:0000256" key="1">
    <source>
        <dbReference type="ARBA" id="ARBA00004196"/>
    </source>
</evidence>
<dbReference type="GO" id="GO:0005886">
    <property type="term" value="C:plasma membrane"/>
    <property type="evidence" value="ECO:0007669"/>
    <property type="project" value="UniProtKB-SubCell"/>
</dbReference>
<dbReference type="InterPro" id="IPR004886">
    <property type="entry name" value="Glucanosyltransferase"/>
</dbReference>
<feature type="domain" description="X8" evidence="12">
    <location>
        <begin position="381"/>
        <end position="485"/>
    </location>
</feature>
<dbReference type="GO" id="GO:0098552">
    <property type="term" value="C:side of membrane"/>
    <property type="evidence" value="ECO:0007669"/>
    <property type="project" value="UniProtKB-KW"/>
</dbReference>
<keyword evidence="6 10" id="KW-0472">Membrane</keyword>
<evidence type="ECO:0000256" key="5">
    <source>
        <dbReference type="ARBA" id="ARBA00022729"/>
    </source>
</evidence>
<keyword evidence="5 10" id="KW-0732">Signal</keyword>
<proteinExistence type="inferred from homology"/>
<dbReference type="Pfam" id="PF07983">
    <property type="entry name" value="X8"/>
    <property type="match status" value="1"/>
</dbReference>
<dbReference type="HOGENOM" id="CLU_021855_2_2_1"/>
<dbReference type="STRING" id="1051891.A0A0C3M413"/>
<feature type="compositionally biased region" description="Low complexity" evidence="11">
    <location>
        <begin position="511"/>
        <end position="524"/>
    </location>
</feature>
<evidence type="ECO:0000259" key="12">
    <source>
        <dbReference type="SMART" id="SM00768"/>
    </source>
</evidence>
<dbReference type="PANTHER" id="PTHR31468">
    <property type="entry name" value="1,3-BETA-GLUCANOSYLTRANSFERASE GAS1"/>
    <property type="match status" value="1"/>
</dbReference>
<feature type="signal peptide" evidence="10">
    <location>
        <begin position="1"/>
        <end position="20"/>
    </location>
</feature>
<comment type="function">
    <text evidence="10">Splits internally a 1,3-beta-glucan molecule and transfers the newly generated reducing end (the donor) to the non-reducing end of another 1,3-beta-glucan molecule (the acceptor) forming a 1,3-beta linkage, resulting in the elongation of 1,3-beta-glucan chains in the cell wall.</text>
</comment>
<dbReference type="InterPro" id="IPR017853">
    <property type="entry name" value="GH"/>
</dbReference>
<evidence type="ECO:0000256" key="9">
    <source>
        <dbReference type="ARBA" id="ARBA00023288"/>
    </source>
</evidence>
<evidence type="ECO:0000256" key="3">
    <source>
        <dbReference type="ARBA" id="ARBA00007528"/>
    </source>
</evidence>